<evidence type="ECO:0000313" key="3">
    <source>
        <dbReference type="EMBL" id="OGY86425.1"/>
    </source>
</evidence>
<evidence type="ECO:0000259" key="2">
    <source>
        <dbReference type="Pfam" id="PF13439"/>
    </source>
</evidence>
<accession>A0A1G2BBM1</accession>
<dbReference type="GO" id="GO:0016757">
    <property type="term" value="F:glycosyltransferase activity"/>
    <property type="evidence" value="ECO:0007669"/>
    <property type="project" value="InterPro"/>
</dbReference>
<evidence type="ECO:0008006" key="5">
    <source>
        <dbReference type="Google" id="ProtNLM"/>
    </source>
</evidence>
<dbReference type="SUPFAM" id="SSF53756">
    <property type="entry name" value="UDP-Glycosyltransferase/glycogen phosphorylase"/>
    <property type="match status" value="1"/>
</dbReference>
<dbReference type="EMBL" id="MHKI01000020">
    <property type="protein sequence ID" value="OGY86425.1"/>
    <property type="molecule type" value="Genomic_DNA"/>
</dbReference>
<dbReference type="InterPro" id="IPR028098">
    <property type="entry name" value="Glyco_trans_4-like_N"/>
</dbReference>
<protein>
    <recommendedName>
        <fullName evidence="5">Glycosyl transferase family 1 domain-containing protein</fullName>
    </recommendedName>
</protein>
<sequence>MKIALVHDHLAQDGGAEKVLQAFCEIWPEAPIFVVVHNPKNANPFFKHKDIRTSFIQRLPFGVKKYQWFFPLMPTAVESYDLSDYDVILSSSSMFAKGVIIRPEAVHITYCHTPTRFLWSDTHSYVDELGVSGLMKRVVQIFLSRVRTWDRVAAERADYYIANSQLVQKRIQKYYHRNSTVIYPPVQASRFTTVPKEKVDKYFLAGGRIVPYKKFDLLVDVFNTIGKPLKIFGDGPARVALQKKARPNIEFVGRASDEKLQELYAHCAAFLNPQEEDFGITMIEAMAAGRPVIAYNKGGAEEIVEHGKTGLLLDYQAWEDFADALIDFDPQAFDPAYIRQRALTFDQTQFKKKIQAFVTEKLKELKIK</sequence>
<name>A0A1G2BBM1_9BACT</name>
<dbReference type="PANTHER" id="PTHR45947">
    <property type="entry name" value="SULFOQUINOVOSYL TRANSFERASE SQD2"/>
    <property type="match status" value="1"/>
</dbReference>
<proteinExistence type="predicted"/>
<organism evidence="3 4">
    <name type="scientific">Candidatus Kerfeldbacteria bacterium RIFOXYB2_FULL_38_14</name>
    <dbReference type="NCBI Taxonomy" id="1798547"/>
    <lineage>
        <taxon>Bacteria</taxon>
        <taxon>Candidatus Kerfeldiibacteriota</taxon>
    </lineage>
</organism>
<dbReference type="Pfam" id="PF13439">
    <property type="entry name" value="Glyco_transf_4"/>
    <property type="match status" value="1"/>
</dbReference>
<dbReference type="InterPro" id="IPR001296">
    <property type="entry name" value="Glyco_trans_1"/>
</dbReference>
<dbReference type="Gene3D" id="3.40.50.2000">
    <property type="entry name" value="Glycogen Phosphorylase B"/>
    <property type="match status" value="2"/>
</dbReference>
<dbReference type="Pfam" id="PF00534">
    <property type="entry name" value="Glycos_transf_1"/>
    <property type="match status" value="1"/>
</dbReference>
<evidence type="ECO:0000259" key="1">
    <source>
        <dbReference type="Pfam" id="PF00534"/>
    </source>
</evidence>
<dbReference type="PANTHER" id="PTHR45947:SF3">
    <property type="entry name" value="SULFOQUINOVOSYL TRANSFERASE SQD2"/>
    <property type="match status" value="1"/>
</dbReference>
<dbReference type="InterPro" id="IPR050194">
    <property type="entry name" value="Glycosyltransferase_grp1"/>
</dbReference>
<feature type="domain" description="Glycosyl transferase family 1" evidence="1">
    <location>
        <begin position="196"/>
        <end position="327"/>
    </location>
</feature>
<comment type="caution">
    <text evidence="3">The sequence shown here is derived from an EMBL/GenBank/DDBJ whole genome shotgun (WGS) entry which is preliminary data.</text>
</comment>
<gene>
    <name evidence="3" type="ORF">A2319_01230</name>
</gene>
<feature type="domain" description="Glycosyltransferase subfamily 4-like N-terminal" evidence="2">
    <location>
        <begin position="14"/>
        <end position="189"/>
    </location>
</feature>
<dbReference type="Proteomes" id="UP000176420">
    <property type="component" value="Unassembled WGS sequence"/>
</dbReference>
<evidence type="ECO:0000313" key="4">
    <source>
        <dbReference type="Proteomes" id="UP000176420"/>
    </source>
</evidence>
<dbReference type="AlphaFoldDB" id="A0A1G2BBM1"/>
<reference evidence="3 4" key="1">
    <citation type="journal article" date="2016" name="Nat. Commun.">
        <title>Thousands of microbial genomes shed light on interconnected biogeochemical processes in an aquifer system.</title>
        <authorList>
            <person name="Anantharaman K."/>
            <person name="Brown C.T."/>
            <person name="Hug L.A."/>
            <person name="Sharon I."/>
            <person name="Castelle C.J."/>
            <person name="Probst A.J."/>
            <person name="Thomas B.C."/>
            <person name="Singh A."/>
            <person name="Wilkins M.J."/>
            <person name="Karaoz U."/>
            <person name="Brodie E.L."/>
            <person name="Williams K.H."/>
            <person name="Hubbard S.S."/>
            <person name="Banfield J.F."/>
        </authorList>
    </citation>
    <scope>NUCLEOTIDE SEQUENCE [LARGE SCALE GENOMIC DNA]</scope>
</reference>